<dbReference type="NCBIfam" id="TIGR03083">
    <property type="entry name" value="maleylpyruvate isomerase family mycothiol-dependent enzyme"/>
    <property type="match status" value="1"/>
</dbReference>
<evidence type="ECO:0000313" key="2">
    <source>
        <dbReference type="EMBL" id="RZU13291.1"/>
    </source>
</evidence>
<protein>
    <submittedName>
        <fullName evidence="2">Uncharacterized protein (TIGR03086 family)</fullName>
    </submittedName>
</protein>
<reference evidence="2 3" key="1">
    <citation type="journal article" date="2015" name="Stand. Genomic Sci.">
        <title>Genomic Encyclopedia of Bacterial and Archaeal Type Strains, Phase III: the genomes of soil and plant-associated and newly described type strains.</title>
        <authorList>
            <person name="Whitman W.B."/>
            <person name="Woyke T."/>
            <person name="Klenk H.P."/>
            <person name="Zhou Y."/>
            <person name="Lilburn T.G."/>
            <person name="Beck B.J."/>
            <person name="De Vos P."/>
            <person name="Vandamme P."/>
            <person name="Eisen J.A."/>
            <person name="Garrity G."/>
            <person name="Hugenholtz P."/>
            <person name="Kyrpides N.C."/>
        </authorList>
    </citation>
    <scope>NUCLEOTIDE SEQUENCE [LARGE SCALE GENOMIC DNA]</scope>
    <source>
        <strain evidence="2 3">VKM Ac-2540</strain>
    </source>
</reference>
<dbReference type="NCBIfam" id="TIGR03086">
    <property type="entry name" value="TIGR03086 family metal-binding protein"/>
    <property type="match status" value="1"/>
</dbReference>
<accession>A0A4Q7WSF4</accession>
<gene>
    <name evidence="2" type="ORF">EV645_4128</name>
</gene>
<name>A0A4Q7WSF4_9ACTN</name>
<organism evidence="2 3">
    <name type="scientific">Kribbella rubisoli</name>
    <dbReference type="NCBI Taxonomy" id="3075929"/>
    <lineage>
        <taxon>Bacteria</taxon>
        <taxon>Bacillati</taxon>
        <taxon>Actinomycetota</taxon>
        <taxon>Actinomycetes</taxon>
        <taxon>Propionibacteriales</taxon>
        <taxon>Kribbellaceae</taxon>
        <taxon>Kribbella</taxon>
    </lineage>
</organism>
<evidence type="ECO:0000259" key="1">
    <source>
        <dbReference type="Pfam" id="PF11716"/>
    </source>
</evidence>
<sequence length="183" mass="19861">MNQQLTRAFASTRAVLTEVQAAHLDAPTPCVSWDVRALINHFINSAQWAAATVGGHEHTEEDYVPGDFLATYDDNIKATQTAFDSPDVLDQTIELPFGKFSGTDILNMLVRDQFAHGWDLARAINHPTDLDPGLASELLTQAHLDNLDPYRGPNGQAIFGPATQPPLNASPADQLAAFLGRPC</sequence>
<dbReference type="InterPro" id="IPR024344">
    <property type="entry name" value="MDMPI_metal-binding"/>
</dbReference>
<dbReference type="InterPro" id="IPR034660">
    <property type="entry name" value="DinB/YfiT-like"/>
</dbReference>
<keyword evidence="3" id="KW-1185">Reference proteome</keyword>
<dbReference type="RefSeq" id="WP_130445561.1">
    <property type="nucleotide sequence ID" value="NZ_SHKR01000013.1"/>
</dbReference>
<dbReference type="InterPro" id="IPR017520">
    <property type="entry name" value="CHP03086"/>
</dbReference>
<dbReference type="GO" id="GO:0046872">
    <property type="term" value="F:metal ion binding"/>
    <property type="evidence" value="ECO:0007669"/>
    <property type="project" value="InterPro"/>
</dbReference>
<proteinExistence type="predicted"/>
<comment type="caution">
    <text evidence="2">The sequence shown here is derived from an EMBL/GenBank/DDBJ whole genome shotgun (WGS) entry which is preliminary data.</text>
</comment>
<dbReference type="SUPFAM" id="SSF109854">
    <property type="entry name" value="DinB/YfiT-like putative metalloenzymes"/>
    <property type="match status" value="1"/>
</dbReference>
<dbReference type="InterPro" id="IPR017517">
    <property type="entry name" value="Maleyloyr_isom"/>
</dbReference>
<evidence type="ECO:0000313" key="3">
    <source>
        <dbReference type="Proteomes" id="UP000292027"/>
    </source>
</evidence>
<dbReference type="EMBL" id="SHKR01000013">
    <property type="protein sequence ID" value="RZU13291.1"/>
    <property type="molecule type" value="Genomic_DNA"/>
</dbReference>
<dbReference type="AlphaFoldDB" id="A0A4Q7WSF4"/>
<feature type="domain" description="Mycothiol-dependent maleylpyruvate isomerase metal-binding" evidence="1">
    <location>
        <begin position="6"/>
        <end position="68"/>
    </location>
</feature>
<dbReference type="Gene3D" id="1.20.120.450">
    <property type="entry name" value="dinb family like domain"/>
    <property type="match status" value="1"/>
</dbReference>
<dbReference type="Proteomes" id="UP000292027">
    <property type="component" value="Unassembled WGS sequence"/>
</dbReference>
<dbReference type="OrthoDB" id="5185819at2"/>
<dbReference type="Pfam" id="PF11716">
    <property type="entry name" value="MDMPI_N"/>
    <property type="match status" value="1"/>
</dbReference>